<evidence type="ECO:0008006" key="4">
    <source>
        <dbReference type="Google" id="ProtNLM"/>
    </source>
</evidence>
<gene>
    <name evidence="2" type="ORF">A1O7_05657</name>
</gene>
<dbReference type="AlphaFoldDB" id="W9VR82"/>
<name>W9VR82_9EURO</name>
<feature type="chain" id="PRO_5004930680" description="Granulins domain-containing protein" evidence="1">
    <location>
        <begin position="20"/>
        <end position="121"/>
    </location>
</feature>
<organism evidence="2 3">
    <name type="scientific">Cladophialophora yegresii CBS 114405</name>
    <dbReference type="NCBI Taxonomy" id="1182544"/>
    <lineage>
        <taxon>Eukaryota</taxon>
        <taxon>Fungi</taxon>
        <taxon>Dikarya</taxon>
        <taxon>Ascomycota</taxon>
        <taxon>Pezizomycotina</taxon>
        <taxon>Eurotiomycetes</taxon>
        <taxon>Chaetothyriomycetidae</taxon>
        <taxon>Chaetothyriales</taxon>
        <taxon>Herpotrichiellaceae</taxon>
        <taxon>Cladophialophora</taxon>
    </lineage>
</organism>
<keyword evidence="3" id="KW-1185">Reference proteome</keyword>
<comment type="caution">
    <text evidence="2">The sequence shown here is derived from an EMBL/GenBank/DDBJ whole genome shotgun (WGS) entry which is preliminary data.</text>
</comment>
<dbReference type="GeneID" id="19180240"/>
<feature type="signal peptide" evidence="1">
    <location>
        <begin position="1"/>
        <end position="19"/>
    </location>
</feature>
<sequence length="121" mass="12369">MRSYVPFLVGAIFAVVVQGNPDHEPLMARGKIACKPSAETGCAACGANWVACGTDACYNPVAGDVCCSNRYACPSTSNCTTTGIGCIPQNGKPRECPQELRHLLSSSSSSATSSTGSSSSS</sequence>
<evidence type="ECO:0000256" key="1">
    <source>
        <dbReference type="SAM" id="SignalP"/>
    </source>
</evidence>
<dbReference type="Proteomes" id="UP000019473">
    <property type="component" value="Unassembled WGS sequence"/>
</dbReference>
<dbReference type="HOGENOM" id="CLU_2043606_0_0_1"/>
<reference evidence="2 3" key="1">
    <citation type="submission" date="2013-03" db="EMBL/GenBank/DDBJ databases">
        <title>The Genome Sequence of Cladophialophora yegresii CBS 114405.</title>
        <authorList>
            <consortium name="The Broad Institute Genomics Platform"/>
            <person name="Cuomo C."/>
            <person name="de Hoog S."/>
            <person name="Gorbushina A."/>
            <person name="Walker B."/>
            <person name="Young S.K."/>
            <person name="Zeng Q."/>
            <person name="Gargeya S."/>
            <person name="Fitzgerald M."/>
            <person name="Haas B."/>
            <person name="Abouelleil A."/>
            <person name="Allen A.W."/>
            <person name="Alvarado L."/>
            <person name="Arachchi H.M."/>
            <person name="Berlin A.M."/>
            <person name="Chapman S.B."/>
            <person name="Gainer-Dewar J."/>
            <person name="Goldberg J."/>
            <person name="Griggs A."/>
            <person name="Gujja S."/>
            <person name="Hansen M."/>
            <person name="Howarth C."/>
            <person name="Imamovic A."/>
            <person name="Ireland A."/>
            <person name="Larimer J."/>
            <person name="McCowan C."/>
            <person name="Murphy C."/>
            <person name="Pearson M."/>
            <person name="Poon T.W."/>
            <person name="Priest M."/>
            <person name="Roberts A."/>
            <person name="Saif S."/>
            <person name="Shea T."/>
            <person name="Sisk P."/>
            <person name="Sykes S."/>
            <person name="Wortman J."/>
            <person name="Nusbaum C."/>
            <person name="Birren B."/>
        </authorList>
    </citation>
    <scope>NUCLEOTIDE SEQUENCE [LARGE SCALE GENOMIC DNA]</scope>
    <source>
        <strain evidence="2 3">CBS 114405</strain>
    </source>
</reference>
<dbReference type="STRING" id="1182544.W9VR82"/>
<evidence type="ECO:0000313" key="3">
    <source>
        <dbReference type="Proteomes" id="UP000019473"/>
    </source>
</evidence>
<dbReference type="OrthoDB" id="5409186at2759"/>
<accession>W9VR82</accession>
<keyword evidence="1" id="KW-0732">Signal</keyword>
<protein>
    <recommendedName>
        <fullName evidence="4">Granulins domain-containing protein</fullName>
    </recommendedName>
</protein>
<dbReference type="EMBL" id="AMGW01000004">
    <property type="protein sequence ID" value="EXJ58232.1"/>
    <property type="molecule type" value="Genomic_DNA"/>
</dbReference>
<evidence type="ECO:0000313" key="2">
    <source>
        <dbReference type="EMBL" id="EXJ58232.1"/>
    </source>
</evidence>
<dbReference type="RefSeq" id="XP_007757855.1">
    <property type="nucleotide sequence ID" value="XM_007759665.1"/>
</dbReference>
<dbReference type="VEuPathDB" id="FungiDB:A1O7_05657"/>
<feature type="non-terminal residue" evidence="2">
    <location>
        <position position="121"/>
    </location>
</feature>
<proteinExistence type="predicted"/>